<proteinExistence type="predicted"/>
<dbReference type="EMBL" id="JBHUPC010000012">
    <property type="protein sequence ID" value="MFD2891325.1"/>
    <property type="molecule type" value="Genomic_DNA"/>
</dbReference>
<keyword evidence="4" id="KW-1185">Reference proteome</keyword>
<dbReference type="InterPro" id="IPR005182">
    <property type="entry name" value="YdbS-like_PH"/>
</dbReference>
<dbReference type="Proteomes" id="UP001597534">
    <property type="component" value="Unassembled WGS sequence"/>
</dbReference>
<organism evidence="3 4">
    <name type="scientific">Flavobacterium chuncheonense</name>
    <dbReference type="NCBI Taxonomy" id="2026653"/>
    <lineage>
        <taxon>Bacteria</taxon>
        <taxon>Pseudomonadati</taxon>
        <taxon>Bacteroidota</taxon>
        <taxon>Flavobacteriia</taxon>
        <taxon>Flavobacteriales</taxon>
        <taxon>Flavobacteriaceae</taxon>
        <taxon>Flavobacterium</taxon>
    </lineage>
</organism>
<gene>
    <name evidence="3" type="ORF">ACFS5J_04780</name>
</gene>
<sequence length="195" mass="22203">MQHFSNQEINLSSLPQFETVVLNRIESKYYKVILINIGIILLLLGLGLGTLWTINAKLFPDIIWVIIGIVYVLVTLTSFIFSRLSFERRGFAFREHDAIYKSGVIAQTTTIVPYKRVQHVALHQGLFSRYFGLASLELFTAGGSTTDLEIKGLKLEEAQQYKHWIIKKIDDLAEETEEETAESIVEIKPNLDNEA</sequence>
<dbReference type="Pfam" id="PF03703">
    <property type="entry name" value="bPH_2"/>
    <property type="match status" value="1"/>
</dbReference>
<keyword evidence="1" id="KW-0812">Transmembrane</keyword>
<evidence type="ECO:0000313" key="3">
    <source>
        <dbReference type="EMBL" id="MFD2891325.1"/>
    </source>
</evidence>
<feature type="transmembrane region" description="Helical" evidence="1">
    <location>
        <begin position="32"/>
        <end position="56"/>
    </location>
</feature>
<protein>
    <submittedName>
        <fullName evidence="3">PH domain-containing protein</fullName>
    </submittedName>
</protein>
<keyword evidence="1" id="KW-1133">Transmembrane helix</keyword>
<feature type="domain" description="YdbS-like PH" evidence="2">
    <location>
        <begin position="90"/>
        <end position="165"/>
    </location>
</feature>
<evidence type="ECO:0000259" key="2">
    <source>
        <dbReference type="Pfam" id="PF03703"/>
    </source>
</evidence>
<reference evidence="4" key="1">
    <citation type="journal article" date="2019" name="Int. J. Syst. Evol. Microbiol.">
        <title>The Global Catalogue of Microorganisms (GCM) 10K type strain sequencing project: providing services to taxonomists for standard genome sequencing and annotation.</title>
        <authorList>
            <consortium name="The Broad Institute Genomics Platform"/>
            <consortium name="The Broad Institute Genome Sequencing Center for Infectious Disease"/>
            <person name="Wu L."/>
            <person name="Ma J."/>
        </authorList>
    </citation>
    <scope>NUCLEOTIDE SEQUENCE [LARGE SCALE GENOMIC DNA]</scope>
    <source>
        <strain evidence="4">KCTC 22671</strain>
    </source>
</reference>
<feature type="transmembrane region" description="Helical" evidence="1">
    <location>
        <begin position="62"/>
        <end position="81"/>
    </location>
</feature>
<dbReference type="PANTHER" id="PTHR34473">
    <property type="entry name" value="UPF0699 TRANSMEMBRANE PROTEIN YDBS"/>
    <property type="match status" value="1"/>
</dbReference>
<dbReference type="RefSeq" id="WP_379810897.1">
    <property type="nucleotide sequence ID" value="NZ_JBHUPC010000012.1"/>
</dbReference>
<accession>A0ABW5YLH2</accession>
<evidence type="ECO:0000313" key="4">
    <source>
        <dbReference type="Proteomes" id="UP001597534"/>
    </source>
</evidence>
<dbReference type="PANTHER" id="PTHR34473:SF2">
    <property type="entry name" value="UPF0699 TRANSMEMBRANE PROTEIN YDBT"/>
    <property type="match status" value="1"/>
</dbReference>
<keyword evidence="1" id="KW-0472">Membrane</keyword>
<comment type="caution">
    <text evidence="3">The sequence shown here is derived from an EMBL/GenBank/DDBJ whole genome shotgun (WGS) entry which is preliminary data.</text>
</comment>
<name>A0ABW5YLH2_9FLAO</name>
<evidence type="ECO:0000256" key="1">
    <source>
        <dbReference type="SAM" id="Phobius"/>
    </source>
</evidence>